<dbReference type="RefSeq" id="WP_283767433.1">
    <property type="nucleotide sequence ID" value="NZ_JAQOSO010000079.1"/>
</dbReference>
<evidence type="ECO:0000313" key="1">
    <source>
        <dbReference type="EMBL" id="MDJ1175127.1"/>
    </source>
</evidence>
<comment type="caution">
    <text evidence="1">The sequence shown here is derived from an EMBL/GenBank/DDBJ whole genome shotgun (WGS) entry which is preliminary data.</text>
</comment>
<protein>
    <submittedName>
        <fullName evidence="1">Uncharacterized protein</fullName>
    </submittedName>
</protein>
<gene>
    <name evidence="1" type="ORF">PMG25_13575</name>
</gene>
<dbReference type="Proteomes" id="UP001235849">
    <property type="component" value="Unassembled WGS sequence"/>
</dbReference>
<dbReference type="EMBL" id="JAQOSO010000079">
    <property type="protein sequence ID" value="MDJ1175127.1"/>
    <property type="molecule type" value="Genomic_DNA"/>
</dbReference>
<accession>A0ABT7B7H7</accession>
<sequence length="50" mass="5833">MNNFRLLIQPTLLFWSIVPWLDVVPSSYLLRGFNKLINGVNQFESFYPSG</sequence>
<proteinExistence type="predicted"/>
<reference evidence="1 2" key="1">
    <citation type="submission" date="2023-01" db="EMBL/GenBank/DDBJ databases">
        <title>Novel diversity within Roseofilum (Cyanobacteria; Desertifilaceae) from marine benthic mats with descriptions of four novel species.</title>
        <authorList>
            <person name="Wang Y."/>
            <person name="Berthold D.E."/>
            <person name="Hu J."/>
            <person name="Lefler F.W."/>
            <person name="Laughinghouse H.D. IV."/>
        </authorList>
    </citation>
    <scope>NUCLEOTIDE SEQUENCE [LARGE SCALE GENOMIC DNA]</scope>
    <source>
        <strain evidence="1 2">BLCC-M114</strain>
    </source>
</reference>
<evidence type="ECO:0000313" key="2">
    <source>
        <dbReference type="Proteomes" id="UP001235849"/>
    </source>
</evidence>
<organism evidence="1 2">
    <name type="scientific">Roseofilum capinflatum BLCC-M114</name>
    <dbReference type="NCBI Taxonomy" id="3022440"/>
    <lineage>
        <taxon>Bacteria</taxon>
        <taxon>Bacillati</taxon>
        <taxon>Cyanobacteriota</taxon>
        <taxon>Cyanophyceae</taxon>
        <taxon>Desertifilales</taxon>
        <taxon>Desertifilaceae</taxon>
        <taxon>Roseofilum</taxon>
        <taxon>Roseofilum capinflatum</taxon>
    </lineage>
</organism>
<keyword evidence="2" id="KW-1185">Reference proteome</keyword>
<name>A0ABT7B7H7_9CYAN</name>